<dbReference type="PANTHER" id="PTHR10300">
    <property type="entry name" value="CALCIPRESSIN"/>
    <property type="match status" value="1"/>
</dbReference>
<dbReference type="Ensembl" id="ENSCJAT00000136345.1">
    <property type="protein sequence ID" value="ENSCJAP00000083049.1"/>
    <property type="gene ID" value="ENSCJAG00000081920.1"/>
</dbReference>
<organism evidence="2 3">
    <name type="scientific">Callithrix jacchus</name>
    <name type="common">White-tufted-ear marmoset</name>
    <name type="synonym">Simia Jacchus</name>
    <dbReference type="NCBI Taxonomy" id="9483"/>
    <lineage>
        <taxon>Eukaryota</taxon>
        <taxon>Metazoa</taxon>
        <taxon>Chordata</taxon>
        <taxon>Craniata</taxon>
        <taxon>Vertebrata</taxon>
        <taxon>Euteleostomi</taxon>
        <taxon>Mammalia</taxon>
        <taxon>Eutheria</taxon>
        <taxon>Euarchontoglires</taxon>
        <taxon>Primates</taxon>
        <taxon>Haplorrhini</taxon>
        <taxon>Platyrrhini</taxon>
        <taxon>Cebidae</taxon>
        <taxon>Callitrichinae</taxon>
        <taxon>Callithrix</taxon>
        <taxon>Callithrix</taxon>
    </lineage>
</organism>
<accession>A0A8I4A1E1</accession>
<comment type="similarity">
    <text evidence="1">Belongs to the RCAN family.</text>
</comment>
<dbReference type="GO" id="GO:0005737">
    <property type="term" value="C:cytoplasm"/>
    <property type="evidence" value="ECO:0007669"/>
    <property type="project" value="TreeGrafter"/>
</dbReference>
<dbReference type="AlphaFoldDB" id="A0A8I4A1E1"/>
<dbReference type="GO" id="GO:0005634">
    <property type="term" value="C:nucleus"/>
    <property type="evidence" value="ECO:0007669"/>
    <property type="project" value="TreeGrafter"/>
</dbReference>
<keyword evidence="3" id="KW-1185">Reference proteome</keyword>
<sequence>RGRINVSNPFSPSPCASAVEREQFLGKKTKLYEFAQSLHSGSTHLRHAPPCPGDKQFVIPAPFSPAFGWPMSKNVSPIIDSSKLQTFTKINDDEGYPVHGKVETSLLRVTHLCDSIGKEEEEGEEERVKSPKQKVIKIREPRYTQIYLS</sequence>
<evidence type="ECO:0000313" key="2">
    <source>
        <dbReference type="Ensembl" id="ENSCJAP00000083049.1"/>
    </source>
</evidence>
<dbReference type="Proteomes" id="UP000008225">
    <property type="component" value="Chromosome 21"/>
</dbReference>
<dbReference type="GO" id="GO:0019722">
    <property type="term" value="P:calcium-mediated signaling"/>
    <property type="evidence" value="ECO:0007669"/>
    <property type="project" value="InterPro"/>
</dbReference>
<reference evidence="2" key="3">
    <citation type="submission" date="2025-09" db="UniProtKB">
        <authorList>
            <consortium name="Ensembl"/>
        </authorList>
    </citation>
    <scope>IDENTIFICATION</scope>
</reference>
<reference evidence="2" key="2">
    <citation type="submission" date="2025-08" db="UniProtKB">
        <authorList>
            <consortium name="Ensembl"/>
        </authorList>
    </citation>
    <scope>IDENTIFICATION</scope>
</reference>
<protein>
    <submittedName>
        <fullName evidence="2">Uncharacterized protein</fullName>
    </submittedName>
</protein>
<dbReference type="Pfam" id="PF04847">
    <property type="entry name" value="Calcipressin"/>
    <property type="match status" value="1"/>
</dbReference>
<evidence type="ECO:0000256" key="1">
    <source>
        <dbReference type="ARBA" id="ARBA00008209"/>
    </source>
</evidence>
<dbReference type="PANTHER" id="PTHR10300:SF4">
    <property type="entry name" value="CALCIPRESSIN-1"/>
    <property type="match status" value="1"/>
</dbReference>
<dbReference type="GO" id="GO:0008597">
    <property type="term" value="F:calcium-dependent protein serine/threonine phosphatase regulator activity"/>
    <property type="evidence" value="ECO:0007669"/>
    <property type="project" value="TreeGrafter"/>
</dbReference>
<dbReference type="InterPro" id="IPR006931">
    <property type="entry name" value="Calcipressin"/>
</dbReference>
<proteinExistence type="inferred from homology"/>
<evidence type="ECO:0000313" key="3">
    <source>
        <dbReference type="Proteomes" id="UP000008225"/>
    </source>
</evidence>
<reference evidence="2 3" key="1">
    <citation type="submission" date="2009-03" db="EMBL/GenBank/DDBJ databases">
        <authorList>
            <person name="Warren W."/>
            <person name="Ye L."/>
            <person name="Minx P."/>
            <person name="Worley K."/>
            <person name="Gibbs R."/>
            <person name="Wilson R.K."/>
        </authorList>
    </citation>
    <scope>NUCLEOTIDE SEQUENCE [LARGE SCALE GENOMIC DNA]</scope>
</reference>
<name>A0A8I4A1E1_CALJA</name>